<reference evidence="1 2" key="1">
    <citation type="submission" date="2019-02" db="EMBL/GenBank/DDBJ databases">
        <title>Deep-cultivation of Planctomycetes and their phenomic and genomic characterization uncovers novel biology.</title>
        <authorList>
            <person name="Wiegand S."/>
            <person name="Jogler M."/>
            <person name="Boedeker C."/>
            <person name="Pinto D."/>
            <person name="Vollmers J."/>
            <person name="Rivas-Marin E."/>
            <person name="Kohn T."/>
            <person name="Peeters S.H."/>
            <person name="Heuer A."/>
            <person name="Rast P."/>
            <person name="Oberbeckmann S."/>
            <person name="Bunk B."/>
            <person name="Jeske O."/>
            <person name="Meyerdierks A."/>
            <person name="Storesund J.E."/>
            <person name="Kallscheuer N."/>
            <person name="Luecker S."/>
            <person name="Lage O.M."/>
            <person name="Pohl T."/>
            <person name="Merkel B.J."/>
            <person name="Hornburger P."/>
            <person name="Mueller R.-W."/>
            <person name="Bruemmer F."/>
            <person name="Labrenz M."/>
            <person name="Spormann A.M."/>
            <person name="Op Den Camp H."/>
            <person name="Overmann J."/>
            <person name="Amann R."/>
            <person name="Jetten M.S.M."/>
            <person name="Mascher T."/>
            <person name="Medema M.H."/>
            <person name="Devos D.P."/>
            <person name="Kaster A.-K."/>
            <person name="Ovreas L."/>
            <person name="Rohde M."/>
            <person name="Galperin M.Y."/>
            <person name="Jogler C."/>
        </authorList>
    </citation>
    <scope>NUCLEOTIDE SEQUENCE [LARGE SCALE GENOMIC DNA]</scope>
    <source>
        <strain evidence="1 2">CA13</strain>
    </source>
</reference>
<dbReference type="Proteomes" id="UP000315010">
    <property type="component" value="Unassembled WGS sequence"/>
</dbReference>
<evidence type="ECO:0008006" key="3">
    <source>
        <dbReference type="Google" id="ProtNLM"/>
    </source>
</evidence>
<keyword evidence="2" id="KW-1185">Reference proteome</keyword>
<comment type="caution">
    <text evidence="1">The sequence shown here is derived from an EMBL/GenBank/DDBJ whole genome shotgun (WGS) entry which is preliminary data.</text>
</comment>
<dbReference type="AlphaFoldDB" id="A0A5C5Z318"/>
<dbReference type="RefSeq" id="WP_146397565.1">
    <property type="nucleotide sequence ID" value="NZ_SJPJ01000001.1"/>
</dbReference>
<accession>A0A5C5Z318</accession>
<sequence>MMPSEQRPQFAPAKPGCYRIAVQGCLDEQKWSGRLSGMRIASQIEDDQQAVTILNGEVRDQAELIGILNTLYQPHMNILSVNGSPCNQPNANHETSS</sequence>
<dbReference type="OrthoDB" id="289974at2"/>
<dbReference type="EMBL" id="SJPJ01000001">
    <property type="protein sequence ID" value="TWT81575.1"/>
    <property type="molecule type" value="Genomic_DNA"/>
</dbReference>
<proteinExistence type="predicted"/>
<evidence type="ECO:0000313" key="1">
    <source>
        <dbReference type="EMBL" id="TWT81575.1"/>
    </source>
</evidence>
<gene>
    <name evidence="1" type="ORF">CA13_30280</name>
</gene>
<evidence type="ECO:0000313" key="2">
    <source>
        <dbReference type="Proteomes" id="UP000315010"/>
    </source>
</evidence>
<organism evidence="1 2">
    <name type="scientific">Novipirellula herctigrandis</name>
    <dbReference type="NCBI Taxonomy" id="2527986"/>
    <lineage>
        <taxon>Bacteria</taxon>
        <taxon>Pseudomonadati</taxon>
        <taxon>Planctomycetota</taxon>
        <taxon>Planctomycetia</taxon>
        <taxon>Pirellulales</taxon>
        <taxon>Pirellulaceae</taxon>
        <taxon>Novipirellula</taxon>
    </lineage>
</organism>
<name>A0A5C5Z318_9BACT</name>
<protein>
    <recommendedName>
        <fullName evidence="3">Acylphosphatase</fullName>
    </recommendedName>
</protein>